<dbReference type="AlphaFoldDB" id="A0A7I9XW61"/>
<dbReference type="Proteomes" id="UP000465361">
    <property type="component" value="Unassembled WGS sequence"/>
</dbReference>
<accession>A0A7I9XW61</accession>
<feature type="transmembrane region" description="Helical" evidence="13">
    <location>
        <begin position="192"/>
        <end position="207"/>
    </location>
</feature>
<feature type="transmembrane region" description="Helical" evidence="13">
    <location>
        <begin position="392"/>
        <end position="412"/>
    </location>
</feature>
<evidence type="ECO:0000256" key="1">
    <source>
        <dbReference type="ARBA" id="ARBA00004651"/>
    </source>
</evidence>
<evidence type="ECO:0000256" key="9">
    <source>
        <dbReference type="ARBA" id="ARBA00022989"/>
    </source>
</evidence>
<evidence type="ECO:0000259" key="14">
    <source>
        <dbReference type="Pfam" id="PF12249"/>
    </source>
</evidence>
<keyword evidence="7 16" id="KW-0808">Transferase</keyword>
<dbReference type="EMBL" id="BLKW01000002">
    <property type="protein sequence ID" value="GFG74029.1"/>
    <property type="molecule type" value="Genomic_DNA"/>
</dbReference>
<dbReference type="GO" id="GO:0016757">
    <property type="term" value="F:glycosyltransferase activity"/>
    <property type="evidence" value="ECO:0007669"/>
    <property type="project" value="InterPro"/>
</dbReference>
<evidence type="ECO:0000256" key="12">
    <source>
        <dbReference type="ARBA" id="ARBA00034030"/>
    </source>
</evidence>
<feature type="domain" description="Arabinofuranosyltransferase AftA C-terminal" evidence="14">
    <location>
        <begin position="476"/>
        <end position="648"/>
    </location>
</feature>
<evidence type="ECO:0000256" key="6">
    <source>
        <dbReference type="ARBA" id="ARBA00022475"/>
    </source>
</evidence>
<proteinExistence type="inferred from homology"/>
<comment type="catalytic activity">
    <reaction evidence="12">
        <text>Adds an alpha-D-arabinofuranosyl group from trans,octacis-decaprenylphospho-beta-D-arabinofuranose at the 5-O-position of the eighth, tenth and twelfth galactofuranose unit of the galactofuranan chain of [beta-D-galactofuranosyl-(1-&gt;5)-beta-D-galactofuranosyl-(1-&gt;6)]14-beta-D-galactofuranosyl-(1-&gt;5)-beta-D-galactofuranosyl-(1-&gt;4)-alpha-L-rhamnopyranosyl-(1-&gt;3)-N-acetyl-alpha-D-glucosaminyl-diphospho-trans,octacis-decaprenol.</text>
        <dbReference type="EC" id="2.4.2.46"/>
    </reaction>
</comment>
<name>A0A7I9XW61_9MYCO</name>
<keyword evidence="6" id="KW-1003">Cell membrane</keyword>
<feature type="transmembrane region" description="Helical" evidence="13">
    <location>
        <begin position="168"/>
        <end position="185"/>
    </location>
</feature>
<feature type="transmembrane region" description="Helical" evidence="13">
    <location>
        <begin position="356"/>
        <end position="380"/>
    </location>
</feature>
<comment type="caution">
    <text evidence="16">The sequence shown here is derived from an EMBL/GenBank/DDBJ whole genome shotgun (WGS) entry which is preliminary data.</text>
</comment>
<dbReference type="GO" id="GO:0005886">
    <property type="term" value="C:plasma membrane"/>
    <property type="evidence" value="ECO:0007669"/>
    <property type="project" value="UniProtKB-SubCell"/>
</dbReference>
<feature type="transmembrane region" description="Helical" evidence="13">
    <location>
        <begin position="253"/>
        <end position="274"/>
    </location>
</feature>
<dbReference type="EC" id="2.4.2.46" evidence="4"/>
<evidence type="ECO:0000256" key="11">
    <source>
        <dbReference type="ARBA" id="ARBA00033184"/>
    </source>
</evidence>
<dbReference type="UniPathway" id="UPA00963"/>
<evidence type="ECO:0000313" key="17">
    <source>
        <dbReference type="Proteomes" id="UP000465361"/>
    </source>
</evidence>
<comment type="similarity">
    <text evidence="3">Belongs to the glycosyltransferase 85 family.</text>
</comment>
<dbReference type="GO" id="GO:0045227">
    <property type="term" value="P:capsule polysaccharide biosynthetic process"/>
    <property type="evidence" value="ECO:0007669"/>
    <property type="project" value="UniProtKB-UniPathway"/>
</dbReference>
<evidence type="ECO:0000256" key="10">
    <source>
        <dbReference type="ARBA" id="ARBA00023136"/>
    </source>
</evidence>
<evidence type="ECO:0000256" key="5">
    <source>
        <dbReference type="ARBA" id="ARBA00020482"/>
    </source>
</evidence>
<feature type="transmembrane region" description="Helical" evidence="13">
    <location>
        <begin position="453"/>
        <end position="472"/>
    </location>
</feature>
<evidence type="ECO:0000256" key="4">
    <source>
        <dbReference type="ARBA" id="ARBA00012037"/>
    </source>
</evidence>
<reference evidence="16 17" key="1">
    <citation type="journal article" date="2019" name="Emerg. Microbes Infect.">
        <title>Comprehensive subspecies identification of 175 nontuberculous mycobacteria species based on 7547 genomic profiles.</title>
        <authorList>
            <person name="Matsumoto Y."/>
            <person name="Kinjo T."/>
            <person name="Motooka D."/>
            <person name="Nabeya D."/>
            <person name="Jung N."/>
            <person name="Uechi K."/>
            <person name="Horii T."/>
            <person name="Iida T."/>
            <person name="Fujita J."/>
            <person name="Nakamura S."/>
        </authorList>
    </citation>
    <scope>NUCLEOTIDE SEQUENCE [LARGE SCALE GENOMIC DNA]</scope>
    <source>
        <strain evidence="16 17">JCM 17322</strain>
    </source>
</reference>
<keyword evidence="17" id="KW-1185">Reference proteome</keyword>
<gene>
    <name evidence="16" type="primary">aftA</name>
    <name evidence="16" type="ORF">MBOT_13940</name>
</gene>
<evidence type="ECO:0000256" key="13">
    <source>
        <dbReference type="SAM" id="Phobius"/>
    </source>
</evidence>
<evidence type="ECO:0000256" key="7">
    <source>
        <dbReference type="ARBA" id="ARBA00022679"/>
    </source>
</evidence>
<keyword evidence="9 13" id="KW-1133">Transmembrane helix</keyword>
<feature type="transmembrane region" description="Helical" evidence="13">
    <location>
        <begin position="213"/>
        <end position="232"/>
    </location>
</feature>
<feature type="transmembrane region" description="Helical" evidence="13">
    <location>
        <begin position="42"/>
        <end position="66"/>
    </location>
</feature>
<dbReference type="InterPro" id="IPR020959">
    <property type="entry name" value="ArabinofuranosylTrfase_AftA_C"/>
</dbReference>
<feature type="transmembrane region" description="Helical" evidence="13">
    <location>
        <begin position="312"/>
        <end position="336"/>
    </location>
</feature>
<evidence type="ECO:0000259" key="15">
    <source>
        <dbReference type="Pfam" id="PF12250"/>
    </source>
</evidence>
<feature type="transmembrane region" description="Helical" evidence="13">
    <location>
        <begin position="280"/>
        <end position="300"/>
    </location>
</feature>
<feature type="domain" description="Arabinofuranosyltransferase AftA N-terminal" evidence="15">
    <location>
        <begin position="10"/>
        <end position="468"/>
    </location>
</feature>
<organism evidence="16 17">
    <name type="scientific">Mycobacterium botniense</name>
    <dbReference type="NCBI Taxonomy" id="84962"/>
    <lineage>
        <taxon>Bacteria</taxon>
        <taxon>Bacillati</taxon>
        <taxon>Actinomycetota</taxon>
        <taxon>Actinomycetes</taxon>
        <taxon>Mycobacteriales</taxon>
        <taxon>Mycobacteriaceae</taxon>
        <taxon>Mycobacterium</taxon>
    </lineage>
</organism>
<dbReference type="Pfam" id="PF12249">
    <property type="entry name" value="AftA_C"/>
    <property type="match status" value="1"/>
</dbReference>
<feature type="transmembrane region" description="Helical" evidence="13">
    <location>
        <begin position="424"/>
        <end position="446"/>
    </location>
</feature>
<keyword evidence="10 13" id="KW-0472">Membrane</keyword>
<comment type="subcellular location">
    <subcellularLocation>
        <location evidence="1">Cell membrane</location>
        <topology evidence="1">Multi-pass membrane protein</topology>
    </subcellularLocation>
</comment>
<dbReference type="Pfam" id="PF12250">
    <property type="entry name" value="AftA_N"/>
    <property type="match status" value="1"/>
</dbReference>
<evidence type="ECO:0000313" key="16">
    <source>
        <dbReference type="EMBL" id="GFG74029.1"/>
    </source>
</evidence>
<dbReference type="GO" id="GO:0044038">
    <property type="term" value="P:cell wall macromolecule biosynthetic process"/>
    <property type="evidence" value="ECO:0007669"/>
    <property type="project" value="InterPro"/>
</dbReference>
<protein>
    <recommendedName>
        <fullName evidence="5">Galactan 5-O-arabinofuranosyltransferase</fullName>
        <ecNumber evidence="4">2.4.2.46</ecNumber>
    </recommendedName>
    <alternativeName>
        <fullName evidence="11">Arabinofuranosyltransferase AftA</fullName>
    </alternativeName>
</protein>
<evidence type="ECO:0000256" key="3">
    <source>
        <dbReference type="ARBA" id="ARBA00009655"/>
    </source>
</evidence>
<sequence length="654" mass="71126">MRNVLATIAEMIAAVAVAIVVAAVSLKAIADVNWPAYPSSNQLHALTTVGQVGCMIGLIGAGWVWRRSREAGDRRWRLPARLGALVFVSAFCVVTLGMPLGATKLYLFGISVDQQFRTEYLTRLTDTAALRDMTYFGLPPFYPPGWFWIGGRAAALSGTPGWEMYKPWAITSITIAVAVAMVLWWRMIRFEYALMVTAATAAVTLAYSSPEPYAAMITVLLPPMLILTWSGLRARDRRPSVTPSAGHDAAHMSAGAGSGWAAVIGAGIFLGFAATFYTLLLAYSAFTVAVMALLLAGSRWQQGFRAMADPVIRLTVIGLVAALIAATTWLPFWLQAAHEPVSNTASAQHYLPGDGAVLTFPMLRFTLLGVICMLGTVWLVVRARSSVRATALAIGVLTVYLWSLLSMLTTLARTTLLSFRLQPTLTVLLTAAGVFGFIDVTVALAVRGHQRGWGRSVVPVATAVGLAGAIAFSQDIPEVLRPDLTVAYTDTDGFGHRGDRRPPGSEKYYPAIDGVITVVTGRPRNQTVVLTADYSFLSYYPYWGFQGLTAHYANPLAQFDRRAAQINSWSRLTTAQQFIHALDTLPWRPPTVFLMRRGAHNTYTLRLAEDVYPNQPNVRRYTVALPAALFADPRFSVVHIGPFVLAIRRPEAGG</sequence>
<dbReference type="RefSeq" id="WP_163755469.1">
    <property type="nucleotide sequence ID" value="NZ_BLKW01000002.1"/>
</dbReference>
<dbReference type="InterPro" id="IPR020963">
    <property type="entry name" value="ArabinofuranosylTrfase_AftA_N"/>
</dbReference>
<evidence type="ECO:0000256" key="8">
    <source>
        <dbReference type="ARBA" id="ARBA00022692"/>
    </source>
</evidence>
<feature type="transmembrane region" description="Helical" evidence="13">
    <location>
        <begin position="78"/>
        <end position="98"/>
    </location>
</feature>
<comment type="pathway">
    <text evidence="2">Cell wall biogenesis; cell wall polysaccharide biosynthesis.</text>
</comment>
<evidence type="ECO:0000256" key="2">
    <source>
        <dbReference type="ARBA" id="ARBA00004776"/>
    </source>
</evidence>
<feature type="transmembrane region" description="Helical" evidence="13">
    <location>
        <begin position="12"/>
        <end position="30"/>
    </location>
</feature>
<keyword evidence="8 13" id="KW-0812">Transmembrane</keyword>